<dbReference type="PANTHER" id="PTHR10963">
    <property type="entry name" value="GLYCOSYL HYDROLASE-RELATED"/>
    <property type="match status" value="1"/>
</dbReference>
<dbReference type="InterPro" id="IPR050546">
    <property type="entry name" value="Glycosyl_Hydrlase_16"/>
</dbReference>
<proteinExistence type="inferred from homology"/>
<evidence type="ECO:0000313" key="2">
    <source>
        <dbReference type="EMBL" id="RUS89753.1"/>
    </source>
</evidence>
<evidence type="ECO:0008006" key="4">
    <source>
        <dbReference type="Google" id="ProtNLM"/>
    </source>
</evidence>
<comment type="similarity">
    <text evidence="1">Belongs to the glycosyl hydrolase 16 family.</text>
</comment>
<gene>
    <name evidence="2" type="ORF">EGW08_002456</name>
</gene>
<keyword evidence="3" id="KW-1185">Reference proteome</keyword>
<sequence>MSVDPGAGGFWEFGDFEKDGKGKWDNPWAAGEHMAPFDQEFYIIMNVAVGGVGFFPENYVNYPYPKPWNDKSGHAATAFWNARNNWLPTWKLDQNNGEDAAMQVKYIRVWQMGPKP</sequence>
<evidence type="ECO:0000313" key="3">
    <source>
        <dbReference type="Proteomes" id="UP000271974"/>
    </source>
</evidence>
<dbReference type="SUPFAM" id="SSF49899">
    <property type="entry name" value="Concanavalin A-like lectins/glucanases"/>
    <property type="match status" value="1"/>
</dbReference>
<organism evidence="2 3">
    <name type="scientific">Elysia chlorotica</name>
    <name type="common">Eastern emerald elysia</name>
    <name type="synonym">Sea slug</name>
    <dbReference type="NCBI Taxonomy" id="188477"/>
    <lineage>
        <taxon>Eukaryota</taxon>
        <taxon>Metazoa</taxon>
        <taxon>Spiralia</taxon>
        <taxon>Lophotrochozoa</taxon>
        <taxon>Mollusca</taxon>
        <taxon>Gastropoda</taxon>
        <taxon>Heterobranchia</taxon>
        <taxon>Euthyneura</taxon>
        <taxon>Panpulmonata</taxon>
        <taxon>Sacoglossa</taxon>
        <taxon>Placobranchoidea</taxon>
        <taxon>Plakobranchidae</taxon>
        <taxon>Elysia</taxon>
    </lineage>
</organism>
<dbReference type="EMBL" id="RQTK01000048">
    <property type="protein sequence ID" value="RUS89753.1"/>
    <property type="molecule type" value="Genomic_DNA"/>
</dbReference>
<dbReference type="InterPro" id="IPR013320">
    <property type="entry name" value="ConA-like_dom_sf"/>
</dbReference>
<dbReference type="PANTHER" id="PTHR10963:SF55">
    <property type="entry name" value="GLYCOSIDE HYDROLASE FAMILY 16 PROTEIN"/>
    <property type="match status" value="1"/>
</dbReference>
<name>A0A433U7G4_ELYCH</name>
<dbReference type="Gene3D" id="2.60.120.200">
    <property type="match status" value="1"/>
</dbReference>
<reference evidence="2 3" key="1">
    <citation type="submission" date="2019-01" db="EMBL/GenBank/DDBJ databases">
        <title>A draft genome assembly of the solar-powered sea slug Elysia chlorotica.</title>
        <authorList>
            <person name="Cai H."/>
            <person name="Li Q."/>
            <person name="Fang X."/>
            <person name="Li J."/>
            <person name="Curtis N.E."/>
            <person name="Altenburger A."/>
            <person name="Shibata T."/>
            <person name="Feng M."/>
            <person name="Maeda T."/>
            <person name="Schwartz J.A."/>
            <person name="Shigenobu S."/>
            <person name="Lundholm N."/>
            <person name="Nishiyama T."/>
            <person name="Yang H."/>
            <person name="Hasebe M."/>
            <person name="Li S."/>
            <person name="Pierce S.K."/>
            <person name="Wang J."/>
        </authorList>
    </citation>
    <scope>NUCLEOTIDE SEQUENCE [LARGE SCALE GENOMIC DNA]</scope>
    <source>
        <strain evidence="2">EC2010</strain>
        <tissue evidence="2">Whole organism of an adult</tissue>
    </source>
</reference>
<evidence type="ECO:0000256" key="1">
    <source>
        <dbReference type="ARBA" id="ARBA00006865"/>
    </source>
</evidence>
<dbReference type="OrthoDB" id="4781at2759"/>
<accession>A0A433U7G4</accession>
<comment type="caution">
    <text evidence="2">The sequence shown here is derived from an EMBL/GenBank/DDBJ whole genome shotgun (WGS) entry which is preliminary data.</text>
</comment>
<protein>
    <recommendedName>
        <fullName evidence="4">GH16 domain-containing protein</fullName>
    </recommendedName>
</protein>
<dbReference type="Proteomes" id="UP000271974">
    <property type="component" value="Unassembled WGS sequence"/>
</dbReference>
<dbReference type="AlphaFoldDB" id="A0A433U7G4"/>
<dbReference type="STRING" id="188477.A0A433U7G4"/>